<dbReference type="Gene3D" id="1.10.260.40">
    <property type="entry name" value="lambda repressor-like DNA-binding domains"/>
    <property type="match status" value="1"/>
</dbReference>
<dbReference type="SMART" id="SM00354">
    <property type="entry name" value="HTH_LACI"/>
    <property type="match status" value="1"/>
</dbReference>
<keyword evidence="3" id="KW-0804">Transcription</keyword>
<dbReference type="InterPro" id="IPR000843">
    <property type="entry name" value="HTH_LacI"/>
</dbReference>
<dbReference type="Pfam" id="PF13377">
    <property type="entry name" value="Peripla_BP_3"/>
    <property type="match status" value="1"/>
</dbReference>
<keyword evidence="6" id="KW-1185">Reference proteome</keyword>
<dbReference type="Proteomes" id="UP001500282">
    <property type="component" value="Unassembled WGS sequence"/>
</dbReference>
<accession>A0ABN1X019</accession>
<dbReference type="SUPFAM" id="SSF47413">
    <property type="entry name" value="lambda repressor-like DNA-binding domains"/>
    <property type="match status" value="1"/>
</dbReference>
<evidence type="ECO:0000259" key="4">
    <source>
        <dbReference type="PROSITE" id="PS50932"/>
    </source>
</evidence>
<proteinExistence type="predicted"/>
<dbReference type="InterPro" id="IPR028082">
    <property type="entry name" value="Peripla_BP_I"/>
</dbReference>
<dbReference type="PANTHER" id="PTHR30146:SF109">
    <property type="entry name" value="HTH-TYPE TRANSCRIPTIONAL REGULATOR GALS"/>
    <property type="match status" value="1"/>
</dbReference>
<evidence type="ECO:0000313" key="5">
    <source>
        <dbReference type="EMBL" id="GAA1270354.1"/>
    </source>
</evidence>
<evidence type="ECO:0000313" key="6">
    <source>
        <dbReference type="Proteomes" id="UP001500282"/>
    </source>
</evidence>
<dbReference type="InterPro" id="IPR046335">
    <property type="entry name" value="LacI/GalR-like_sensor"/>
</dbReference>
<keyword evidence="1" id="KW-0805">Transcription regulation</keyword>
<sequence>MGPVPTSARPRRITIEDVARSAGVSRQTVSRAVNDKPEIDPATRQRVLRVAQSMGYRPSRFARGMVGPRLTTLGLVIADVLNPFFPEVVSGVLAAADERGWQVAIYSTGSALERETAVARTVVDHVDACVAFLLDPGAIELIHRSGMPFVLLDNEHRPPGVSGGRIDFATGMRHAVGHLVERGHRRIAMLDDRGRPDAGGHGTRHSLFLGAAAEHGLPADETWVFPAANSLEGGAAAMDDVLADGFGATAVLAYNDLIAIGAMRRARDHGMRVPEDCAFVGCDGLTLSRLVDPPLTTLTVDKELLGRAAVRQVAAQLTGAATGETVIVPRLVVRASS</sequence>
<feature type="domain" description="HTH lacI-type" evidence="4">
    <location>
        <begin position="13"/>
        <end position="67"/>
    </location>
</feature>
<dbReference type="EMBL" id="BAAAIH010000014">
    <property type="protein sequence ID" value="GAA1270354.1"/>
    <property type="molecule type" value="Genomic_DNA"/>
</dbReference>
<dbReference type="PROSITE" id="PS50932">
    <property type="entry name" value="HTH_LACI_2"/>
    <property type="match status" value="1"/>
</dbReference>
<evidence type="ECO:0000256" key="3">
    <source>
        <dbReference type="ARBA" id="ARBA00023163"/>
    </source>
</evidence>
<name>A0ABN1X019_9ACTN</name>
<reference evidence="5 6" key="1">
    <citation type="journal article" date="2019" name="Int. J. Syst. Evol. Microbiol.">
        <title>The Global Catalogue of Microorganisms (GCM) 10K type strain sequencing project: providing services to taxonomists for standard genome sequencing and annotation.</title>
        <authorList>
            <consortium name="The Broad Institute Genomics Platform"/>
            <consortium name="The Broad Institute Genome Sequencing Center for Infectious Disease"/>
            <person name="Wu L."/>
            <person name="Ma J."/>
        </authorList>
    </citation>
    <scope>NUCLEOTIDE SEQUENCE [LARGE SCALE GENOMIC DNA]</scope>
    <source>
        <strain evidence="5 6">JCM 11448</strain>
    </source>
</reference>
<dbReference type="PRINTS" id="PR00036">
    <property type="entry name" value="HTHLACI"/>
</dbReference>
<dbReference type="CDD" id="cd06267">
    <property type="entry name" value="PBP1_LacI_sugar_binding-like"/>
    <property type="match status" value="1"/>
</dbReference>
<dbReference type="Gene3D" id="3.40.50.2300">
    <property type="match status" value="2"/>
</dbReference>
<dbReference type="PROSITE" id="PS00356">
    <property type="entry name" value="HTH_LACI_1"/>
    <property type="match status" value="1"/>
</dbReference>
<dbReference type="Pfam" id="PF00356">
    <property type="entry name" value="LacI"/>
    <property type="match status" value="1"/>
</dbReference>
<protein>
    <submittedName>
        <fullName evidence="5">LacI family DNA-binding transcriptional regulator</fullName>
    </submittedName>
</protein>
<dbReference type="CDD" id="cd01392">
    <property type="entry name" value="HTH_LacI"/>
    <property type="match status" value="1"/>
</dbReference>
<evidence type="ECO:0000256" key="2">
    <source>
        <dbReference type="ARBA" id="ARBA00023125"/>
    </source>
</evidence>
<dbReference type="GO" id="GO:0003677">
    <property type="term" value="F:DNA binding"/>
    <property type="evidence" value="ECO:0007669"/>
    <property type="project" value="UniProtKB-KW"/>
</dbReference>
<dbReference type="SUPFAM" id="SSF53822">
    <property type="entry name" value="Periplasmic binding protein-like I"/>
    <property type="match status" value="1"/>
</dbReference>
<organism evidence="5 6">
    <name type="scientific">Streptomyces javensis</name>
    <dbReference type="NCBI Taxonomy" id="114698"/>
    <lineage>
        <taxon>Bacteria</taxon>
        <taxon>Bacillati</taxon>
        <taxon>Actinomycetota</taxon>
        <taxon>Actinomycetes</taxon>
        <taxon>Kitasatosporales</taxon>
        <taxon>Streptomycetaceae</taxon>
        <taxon>Streptomyces</taxon>
        <taxon>Streptomyces violaceusniger group</taxon>
    </lineage>
</organism>
<dbReference type="InterPro" id="IPR010982">
    <property type="entry name" value="Lambda_DNA-bd_dom_sf"/>
</dbReference>
<keyword evidence="2 5" id="KW-0238">DNA-binding</keyword>
<evidence type="ECO:0000256" key="1">
    <source>
        <dbReference type="ARBA" id="ARBA00023015"/>
    </source>
</evidence>
<gene>
    <name evidence="5" type="ORF">GCM10009579_31180</name>
</gene>
<dbReference type="PANTHER" id="PTHR30146">
    <property type="entry name" value="LACI-RELATED TRANSCRIPTIONAL REPRESSOR"/>
    <property type="match status" value="1"/>
</dbReference>
<comment type="caution">
    <text evidence="5">The sequence shown here is derived from an EMBL/GenBank/DDBJ whole genome shotgun (WGS) entry which is preliminary data.</text>
</comment>